<evidence type="ECO:0000313" key="3">
    <source>
        <dbReference type="Proteomes" id="UP000654918"/>
    </source>
</evidence>
<dbReference type="Proteomes" id="UP000654918">
    <property type="component" value="Unassembled WGS sequence"/>
</dbReference>
<proteinExistence type="predicted"/>
<evidence type="ECO:0000256" key="1">
    <source>
        <dbReference type="SAM" id="MobiDB-lite"/>
    </source>
</evidence>
<comment type="caution">
    <text evidence="2">The sequence shown here is derived from an EMBL/GenBank/DDBJ whole genome shotgun (WGS) entry which is preliminary data.</text>
</comment>
<name>A0A8H6NI36_9PEZI</name>
<evidence type="ECO:0000313" key="2">
    <source>
        <dbReference type="EMBL" id="KAF6834244.1"/>
    </source>
</evidence>
<accession>A0A8H6NI36</accession>
<organism evidence="2 3">
    <name type="scientific">Colletotrichum plurivorum</name>
    <dbReference type="NCBI Taxonomy" id="2175906"/>
    <lineage>
        <taxon>Eukaryota</taxon>
        <taxon>Fungi</taxon>
        <taxon>Dikarya</taxon>
        <taxon>Ascomycota</taxon>
        <taxon>Pezizomycotina</taxon>
        <taxon>Sordariomycetes</taxon>
        <taxon>Hypocreomycetidae</taxon>
        <taxon>Glomerellales</taxon>
        <taxon>Glomerellaceae</taxon>
        <taxon>Colletotrichum</taxon>
        <taxon>Colletotrichum orchidearum species complex</taxon>
    </lineage>
</organism>
<dbReference type="EMBL" id="WIGO01000050">
    <property type="protein sequence ID" value="KAF6834244.1"/>
    <property type="molecule type" value="Genomic_DNA"/>
</dbReference>
<sequence>MPIIIWQVSWGGQEVETTRRWHGIMSLPSLSTSVRERDSASLCGRFAGVRAGQQGVDFRLSLGRASLRGMTHVAVDLGSAGLRPAARLAHALQPRASWDKVSSGSSLTKKAFSVEDDEGKRGE</sequence>
<reference evidence="2" key="1">
    <citation type="journal article" date="2020" name="Phytopathology">
        <title>Genome Sequence Resources of Colletotrichum truncatum, C. plurivorum, C. musicola, and C. sojae: Four Species Pathogenic to Soybean (Glycine max).</title>
        <authorList>
            <person name="Rogerio F."/>
            <person name="Boufleur T.R."/>
            <person name="Ciampi-Guillardi M."/>
            <person name="Sukno S.A."/>
            <person name="Thon M.R."/>
            <person name="Massola Junior N.S."/>
            <person name="Baroncelli R."/>
        </authorList>
    </citation>
    <scope>NUCLEOTIDE SEQUENCE</scope>
    <source>
        <strain evidence="2">LFN00145</strain>
    </source>
</reference>
<gene>
    <name evidence="2" type="ORF">CPLU01_05055</name>
</gene>
<feature type="region of interest" description="Disordered" evidence="1">
    <location>
        <begin position="96"/>
        <end position="123"/>
    </location>
</feature>
<protein>
    <submittedName>
        <fullName evidence="2">Uncharacterized protein</fullName>
    </submittedName>
</protein>
<dbReference type="AlphaFoldDB" id="A0A8H6NI36"/>
<keyword evidence="3" id="KW-1185">Reference proteome</keyword>